<organism evidence="2 3">
    <name type="scientific">Hymenobacter elongatus</name>
    <dbReference type="NCBI Taxonomy" id="877208"/>
    <lineage>
        <taxon>Bacteria</taxon>
        <taxon>Pseudomonadati</taxon>
        <taxon>Bacteroidota</taxon>
        <taxon>Cytophagia</taxon>
        <taxon>Cytophagales</taxon>
        <taxon>Hymenobacteraceae</taxon>
        <taxon>Hymenobacter</taxon>
    </lineage>
</organism>
<dbReference type="RefSeq" id="WP_135496919.1">
    <property type="nucleotide sequence ID" value="NZ_SRLD01000009.1"/>
</dbReference>
<keyword evidence="1" id="KW-0732">Signal</keyword>
<feature type="chain" id="PRO_5021268066" evidence="1">
    <location>
        <begin position="21"/>
        <end position="149"/>
    </location>
</feature>
<keyword evidence="3" id="KW-1185">Reference proteome</keyword>
<accession>A0A4Z0PMM6</accession>
<proteinExistence type="predicted"/>
<dbReference type="OrthoDB" id="4535652at2"/>
<protein>
    <submittedName>
        <fullName evidence="2">Uncharacterized protein</fullName>
    </submittedName>
</protein>
<evidence type="ECO:0000313" key="3">
    <source>
        <dbReference type="Proteomes" id="UP000297739"/>
    </source>
</evidence>
<gene>
    <name evidence="2" type="ORF">E5J99_06540</name>
</gene>
<reference evidence="2 3" key="1">
    <citation type="submission" date="2019-04" db="EMBL/GenBank/DDBJ databases">
        <authorList>
            <person name="Feng G."/>
            <person name="Zhang J."/>
            <person name="Zhu H."/>
        </authorList>
    </citation>
    <scope>NUCLEOTIDE SEQUENCE [LARGE SCALE GENOMIC DNA]</scope>
    <source>
        <strain evidence="2 3">JCM 17223</strain>
    </source>
</reference>
<dbReference type="Proteomes" id="UP000297739">
    <property type="component" value="Unassembled WGS sequence"/>
</dbReference>
<name>A0A4Z0PMM6_9BACT</name>
<feature type="signal peptide" evidence="1">
    <location>
        <begin position="1"/>
        <end position="20"/>
    </location>
</feature>
<sequence>MKHCYLLLLLLLGAARPVHAQRMLAAAAAPGNPPPAPLAALNHFTATIDSLTQHLSRAPISSGILYDRVMPLAALHAFNTGASLDTSSAAHFRQAYLELYTAAYNPSNRPHPAYLRARADYLARRDSVPLAVFDAAGSGVGTAQRRVGP</sequence>
<evidence type="ECO:0000313" key="2">
    <source>
        <dbReference type="EMBL" id="TGE17842.1"/>
    </source>
</evidence>
<comment type="caution">
    <text evidence="2">The sequence shown here is derived from an EMBL/GenBank/DDBJ whole genome shotgun (WGS) entry which is preliminary data.</text>
</comment>
<dbReference type="EMBL" id="SRLD01000009">
    <property type="protein sequence ID" value="TGE17842.1"/>
    <property type="molecule type" value="Genomic_DNA"/>
</dbReference>
<dbReference type="AlphaFoldDB" id="A0A4Z0PMM6"/>
<evidence type="ECO:0000256" key="1">
    <source>
        <dbReference type="SAM" id="SignalP"/>
    </source>
</evidence>